<evidence type="ECO:0000313" key="7">
    <source>
        <dbReference type="EMBL" id="AFM39318.1"/>
    </source>
</evidence>
<dbReference type="eggNOG" id="COG1773">
    <property type="taxonomic scope" value="Bacteria"/>
</dbReference>
<keyword evidence="8" id="KW-1185">Reference proteome</keyword>
<dbReference type="PRINTS" id="PR00163">
    <property type="entry name" value="RUBREDOXIN"/>
</dbReference>
<dbReference type="PROSITE" id="PS00202">
    <property type="entry name" value="RUBREDOXIN"/>
    <property type="match status" value="1"/>
</dbReference>
<name>I4D0J4_DESAJ</name>
<reference evidence="7 8" key="1">
    <citation type="journal article" date="2012" name="J. Bacteriol.">
        <title>Complete genome sequences of Desulfosporosinus orientis DSM765T, Desulfosporosinus youngiae DSM17734T, Desulfosporosinus meridiei DSM13257T, and Desulfosporosinus acidiphilus DSM22704T.</title>
        <authorList>
            <person name="Pester M."/>
            <person name="Brambilla E."/>
            <person name="Alazard D."/>
            <person name="Rattei T."/>
            <person name="Weinmaier T."/>
            <person name="Han J."/>
            <person name="Lucas S."/>
            <person name="Lapidus A."/>
            <person name="Cheng J.F."/>
            <person name="Goodwin L."/>
            <person name="Pitluck S."/>
            <person name="Peters L."/>
            <person name="Ovchinnikova G."/>
            <person name="Teshima H."/>
            <person name="Detter J.C."/>
            <person name="Han C.S."/>
            <person name="Tapia R."/>
            <person name="Land M.L."/>
            <person name="Hauser L."/>
            <person name="Kyrpides N.C."/>
            <person name="Ivanova N.N."/>
            <person name="Pagani I."/>
            <person name="Huntmann M."/>
            <person name="Wei C.L."/>
            <person name="Davenport K.W."/>
            <person name="Daligault H."/>
            <person name="Chain P.S."/>
            <person name="Chen A."/>
            <person name="Mavromatis K."/>
            <person name="Markowitz V."/>
            <person name="Szeto E."/>
            <person name="Mikhailova N."/>
            <person name="Pati A."/>
            <person name="Wagner M."/>
            <person name="Woyke T."/>
            <person name="Ollivier B."/>
            <person name="Klenk H.P."/>
            <person name="Spring S."/>
            <person name="Loy A."/>
        </authorList>
    </citation>
    <scope>NUCLEOTIDE SEQUENCE [LARGE SCALE GENOMIC DNA]</scope>
    <source>
        <strain evidence="8">DSM 22704 / JCM 16185 / SJ4</strain>
    </source>
</reference>
<evidence type="ECO:0000256" key="5">
    <source>
        <dbReference type="RuleBase" id="RU003820"/>
    </source>
</evidence>
<keyword evidence="4 5" id="KW-0408">Iron</keyword>
<dbReference type="RefSeq" id="WP_014825333.1">
    <property type="nucleotide sequence ID" value="NC_018068.1"/>
</dbReference>
<gene>
    <name evidence="7" type="ordered locus">Desaci_0244</name>
</gene>
<organism evidence="7 8">
    <name type="scientific">Desulfosporosinus acidiphilus (strain DSM 22704 / JCM 16185 / SJ4)</name>
    <dbReference type="NCBI Taxonomy" id="646529"/>
    <lineage>
        <taxon>Bacteria</taxon>
        <taxon>Bacillati</taxon>
        <taxon>Bacillota</taxon>
        <taxon>Clostridia</taxon>
        <taxon>Eubacteriales</taxon>
        <taxon>Desulfitobacteriaceae</taxon>
        <taxon>Desulfosporosinus</taxon>
    </lineage>
</organism>
<dbReference type="PROSITE" id="PS50903">
    <property type="entry name" value="RUBREDOXIN_LIKE"/>
    <property type="match status" value="1"/>
</dbReference>
<dbReference type="KEGG" id="dai:Desaci_0244"/>
<comment type="similarity">
    <text evidence="5">Belongs to the rubredoxin family.</text>
</comment>
<evidence type="ECO:0000259" key="6">
    <source>
        <dbReference type="PROSITE" id="PS50903"/>
    </source>
</evidence>
<dbReference type="Proteomes" id="UP000002892">
    <property type="component" value="Chromosome"/>
</dbReference>
<keyword evidence="1" id="KW-0813">Transport</keyword>
<dbReference type="PANTHER" id="PTHR47627:SF1">
    <property type="entry name" value="RUBREDOXIN-1-RELATED"/>
    <property type="match status" value="1"/>
</dbReference>
<accession>I4D0J4</accession>
<dbReference type="GO" id="GO:0009055">
    <property type="term" value="F:electron transfer activity"/>
    <property type="evidence" value="ECO:0007669"/>
    <property type="project" value="TreeGrafter"/>
</dbReference>
<dbReference type="CDD" id="cd00730">
    <property type="entry name" value="rubredoxin"/>
    <property type="match status" value="1"/>
</dbReference>
<comment type="cofactor">
    <cofactor evidence="5">
        <name>Fe(3+)</name>
        <dbReference type="ChEBI" id="CHEBI:29034"/>
    </cofactor>
</comment>
<dbReference type="PANTHER" id="PTHR47627">
    <property type="entry name" value="RUBREDOXIN"/>
    <property type="match status" value="1"/>
</dbReference>
<sequence>MSEECKMWQCQMQSCGYIYNSEKGCKKSKISAGVPFEELPDTWKCPLCGASKKAFKPV</sequence>
<evidence type="ECO:0000256" key="3">
    <source>
        <dbReference type="ARBA" id="ARBA00022982"/>
    </source>
</evidence>
<dbReference type="EMBL" id="CP003639">
    <property type="protein sequence ID" value="AFM39318.1"/>
    <property type="molecule type" value="Genomic_DNA"/>
</dbReference>
<evidence type="ECO:0000256" key="1">
    <source>
        <dbReference type="ARBA" id="ARBA00022448"/>
    </source>
</evidence>
<evidence type="ECO:0000256" key="4">
    <source>
        <dbReference type="ARBA" id="ARBA00023004"/>
    </source>
</evidence>
<feature type="domain" description="Rubredoxin-like" evidence="6">
    <location>
        <begin position="15"/>
        <end position="58"/>
    </location>
</feature>
<dbReference type="InterPro" id="IPR024935">
    <property type="entry name" value="Rubredoxin_dom"/>
</dbReference>
<proteinExistence type="inferred from homology"/>
<dbReference type="InterPro" id="IPR018527">
    <property type="entry name" value="Rubredoxin_Fe_BS"/>
</dbReference>
<dbReference type="Gene3D" id="2.20.28.10">
    <property type="match status" value="1"/>
</dbReference>
<dbReference type="OrthoDB" id="9802447at2"/>
<keyword evidence="3 5" id="KW-0249">Electron transport</keyword>
<keyword evidence="2 5" id="KW-0479">Metal-binding</keyword>
<dbReference type="InterPro" id="IPR050526">
    <property type="entry name" value="Rubredoxin_ET"/>
</dbReference>
<evidence type="ECO:0000256" key="2">
    <source>
        <dbReference type="ARBA" id="ARBA00022723"/>
    </source>
</evidence>
<protein>
    <recommendedName>
        <fullName evidence="5">Rubredoxin</fullName>
    </recommendedName>
</protein>
<dbReference type="AlphaFoldDB" id="I4D0J4"/>
<dbReference type="Pfam" id="PF00301">
    <property type="entry name" value="Rubredoxin"/>
    <property type="match status" value="1"/>
</dbReference>
<dbReference type="HOGENOM" id="CLU_128747_3_2_9"/>
<dbReference type="GO" id="GO:0005506">
    <property type="term" value="F:iron ion binding"/>
    <property type="evidence" value="ECO:0007669"/>
    <property type="project" value="UniProtKB-UniRule"/>
</dbReference>
<dbReference type="GO" id="GO:0043448">
    <property type="term" value="P:alkane catabolic process"/>
    <property type="evidence" value="ECO:0007669"/>
    <property type="project" value="TreeGrafter"/>
</dbReference>
<dbReference type="InterPro" id="IPR024934">
    <property type="entry name" value="Rubredoxin-like_dom"/>
</dbReference>
<dbReference type="SUPFAM" id="SSF57802">
    <property type="entry name" value="Rubredoxin-like"/>
    <property type="match status" value="1"/>
</dbReference>
<evidence type="ECO:0000313" key="8">
    <source>
        <dbReference type="Proteomes" id="UP000002892"/>
    </source>
</evidence>
<dbReference type="STRING" id="646529.Desaci_0244"/>